<dbReference type="OrthoDB" id="9849093at2"/>
<feature type="region of interest" description="Disordered" evidence="1">
    <location>
        <begin position="1"/>
        <end position="32"/>
    </location>
</feature>
<dbReference type="EMBL" id="QVNQ01000003">
    <property type="protein sequence ID" value="RFS85493.1"/>
    <property type="molecule type" value="Genomic_DNA"/>
</dbReference>
<evidence type="ECO:0000256" key="1">
    <source>
        <dbReference type="SAM" id="MobiDB-lite"/>
    </source>
</evidence>
<gene>
    <name evidence="2" type="ORF">D0T12_10700</name>
</gene>
<reference evidence="2 3" key="1">
    <citation type="submission" date="2018-08" db="EMBL/GenBank/DDBJ databases">
        <title>Actinomadura spongicola sp. nov., isolated from marine sponge Leucetta chagosensis.</title>
        <authorList>
            <person name="Li L."/>
            <person name="Lin H.W."/>
        </authorList>
    </citation>
    <scope>NUCLEOTIDE SEQUENCE [LARGE SCALE GENOMIC DNA]</scope>
    <source>
        <strain evidence="2 3">LHW52907</strain>
    </source>
</reference>
<accession>A0A372GK88</accession>
<comment type="caution">
    <text evidence="2">The sequence shown here is derived from an EMBL/GenBank/DDBJ whole genome shotgun (WGS) entry which is preliminary data.</text>
</comment>
<protein>
    <submittedName>
        <fullName evidence="2">Uncharacterized protein</fullName>
    </submittedName>
</protein>
<feature type="region of interest" description="Disordered" evidence="1">
    <location>
        <begin position="68"/>
        <end position="98"/>
    </location>
</feature>
<organism evidence="2 3">
    <name type="scientific">Actinomadura spongiicola</name>
    <dbReference type="NCBI Taxonomy" id="2303421"/>
    <lineage>
        <taxon>Bacteria</taxon>
        <taxon>Bacillati</taxon>
        <taxon>Actinomycetota</taxon>
        <taxon>Actinomycetes</taxon>
        <taxon>Streptosporangiales</taxon>
        <taxon>Thermomonosporaceae</taxon>
        <taxon>Actinomadura</taxon>
    </lineage>
</organism>
<sequence length="98" mass="10130">MKFELVEFPEAGVPESTVEPPEDEAVRSGVPDGDPVAAAEAAASLLVAQARAEGERIGAALAEFADIVDGTPPQGTRWPEARPPGNFRAGRFSKGDAG</sequence>
<name>A0A372GK88_9ACTN</name>
<dbReference type="AlphaFoldDB" id="A0A372GK88"/>
<dbReference type="RefSeq" id="WP_117399349.1">
    <property type="nucleotide sequence ID" value="NZ_QVNQ01000003.1"/>
</dbReference>
<keyword evidence="3" id="KW-1185">Reference proteome</keyword>
<evidence type="ECO:0000313" key="3">
    <source>
        <dbReference type="Proteomes" id="UP000262882"/>
    </source>
</evidence>
<evidence type="ECO:0000313" key="2">
    <source>
        <dbReference type="EMBL" id="RFS85493.1"/>
    </source>
</evidence>
<proteinExistence type="predicted"/>
<dbReference type="Proteomes" id="UP000262882">
    <property type="component" value="Unassembled WGS sequence"/>
</dbReference>